<dbReference type="InterPro" id="IPR001387">
    <property type="entry name" value="Cro/C1-type_HTH"/>
</dbReference>
<evidence type="ECO:0000256" key="1">
    <source>
        <dbReference type="SAM" id="MobiDB-lite"/>
    </source>
</evidence>
<comment type="caution">
    <text evidence="4">The sequence shown here is derived from an EMBL/GenBank/DDBJ whole genome shotgun (WGS) entry which is preliminary data.</text>
</comment>
<dbReference type="PANTHER" id="PTHR34475:SF1">
    <property type="entry name" value="CYTOSKELETON PROTEIN RODZ"/>
    <property type="match status" value="1"/>
</dbReference>
<dbReference type="InterPro" id="IPR050400">
    <property type="entry name" value="Bact_Cytoskel_RodZ"/>
</dbReference>
<evidence type="ECO:0000256" key="2">
    <source>
        <dbReference type="SAM" id="Phobius"/>
    </source>
</evidence>
<dbReference type="PANTHER" id="PTHR34475">
    <property type="match status" value="1"/>
</dbReference>
<dbReference type="Pfam" id="PF13464">
    <property type="entry name" value="RodZ_C"/>
    <property type="match status" value="1"/>
</dbReference>
<proteinExistence type="predicted"/>
<protein>
    <submittedName>
        <fullName evidence="4">RodZ domain-containing protein</fullName>
    </submittedName>
</protein>
<dbReference type="RefSeq" id="WP_369456010.1">
    <property type="nucleotide sequence ID" value="NZ_JBGCUO010000001.1"/>
</dbReference>
<organism evidence="4 5">
    <name type="scientific">Isoalcanivorax beigongshangi</name>
    <dbReference type="NCBI Taxonomy" id="3238810"/>
    <lineage>
        <taxon>Bacteria</taxon>
        <taxon>Pseudomonadati</taxon>
        <taxon>Pseudomonadota</taxon>
        <taxon>Gammaproteobacteria</taxon>
        <taxon>Oceanospirillales</taxon>
        <taxon>Alcanivoracaceae</taxon>
        <taxon>Isoalcanivorax</taxon>
    </lineage>
</organism>
<dbReference type="Proteomes" id="UP001562065">
    <property type="component" value="Unassembled WGS sequence"/>
</dbReference>
<dbReference type="InterPro" id="IPR025194">
    <property type="entry name" value="RodZ-like_C"/>
</dbReference>
<keyword evidence="2" id="KW-0472">Membrane</keyword>
<dbReference type="CDD" id="cd00093">
    <property type="entry name" value="HTH_XRE"/>
    <property type="match status" value="1"/>
</dbReference>
<dbReference type="Gene3D" id="1.10.260.40">
    <property type="entry name" value="lambda repressor-like DNA-binding domains"/>
    <property type="match status" value="1"/>
</dbReference>
<dbReference type="EMBL" id="JBGCUO010000001">
    <property type="protein sequence ID" value="MEY1662784.1"/>
    <property type="molecule type" value="Genomic_DNA"/>
</dbReference>
<evidence type="ECO:0000259" key="3">
    <source>
        <dbReference type="SMART" id="SM00530"/>
    </source>
</evidence>
<feature type="transmembrane region" description="Helical" evidence="2">
    <location>
        <begin position="102"/>
        <end position="122"/>
    </location>
</feature>
<dbReference type="InterPro" id="IPR010982">
    <property type="entry name" value="Lambda_DNA-bd_dom_sf"/>
</dbReference>
<evidence type="ECO:0000313" key="4">
    <source>
        <dbReference type="EMBL" id="MEY1662784.1"/>
    </source>
</evidence>
<reference evidence="4 5" key="1">
    <citation type="submission" date="2024-07" db="EMBL/GenBank/DDBJ databases">
        <authorList>
            <person name="Ren Q."/>
        </authorList>
    </citation>
    <scope>NUCLEOTIDE SEQUENCE [LARGE SCALE GENOMIC DNA]</scope>
    <source>
        <strain evidence="4 5">REN37</strain>
    </source>
</reference>
<sequence length="269" mass="29430">MTDAQTLPGQRLKEERIRQNLTEQEAAAKLHLSTTYLKALEADDYRRLPEATFVKGYVRNYARLLGLPAEELAAQYHALVKDERESTLRTPIHVIPHQRRNLWLWPVLILVLAVVSALAWWATRPSPPDNLEPDLPAATVTVPDNAAPDSAPETPAEIELPPLDAGPEAVDSALSEPPTPPATPDPVIPEIDRMTMSFADACWVDVLDADGKRLFQGEQTAGSQIEVTGEAPFRVTLGNAAAVSAIELNGDPQTLPRSVRGRVIRINVP</sequence>
<keyword evidence="2" id="KW-1133">Transmembrane helix</keyword>
<evidence type="ECO:0000313" key="5">
    <source>
        <dbReference type="Proteomes" id="UP001562065"/>
    </source>
</evidence>
<feature type="region of interest" description="Disordered" evidence="1">
    <location>
        <begin position="129"/>
        <end position="185"/>
    </location>
</feature>
<name>A0ABV4AIZ0_9GAMM</name>
<keyword evidence="2" id="KW-0812">Transmembrane</keyword>
<dbReference type="SUPFAM" id="SSF47413">
    <property type="entry name" value="lambda repressor-like DNA-binding domains"/>
    <property type="match status" value="1"/>
</dbReference>
<gene>
    <name evidence="4" type="ORF">AB5I84_11540</name>
</gene>
<dbReference type="SMART" id="SM00530">
    <property type="entry name" value="HTH_XRE"/>
    <property type="match status" value="1"/>
</dbReference>
<accession>A0ABV4AIZ0</accession>
<keyword evidence="5" id="KW-1185">Reference proteome</keyword>
<dbReference type="Pfam" id="PF13413">
    <property type="entry name" value="HTH_25"/>
    <property type="match status" value="1"/>
</dbReference>
<feature type="domain" description="HTH cro/C1-type" evidence="3">
    <location>
        <begin position="11"/>
        <end position="72"/>
    </location>
</feature>